<gene>
    <name evidence="2" type="ORF">CEP52_000032</name>
</gene>
<dbReference type="AlphaFoldDB" id="A0A428UQS2"/>
<evidence type="ECO:0000313" key="3">
    <source>
        <dbReference type="Proteomes" id="UP000287144"/>
    </source>
</evidence>
<protein>
    <submittedName>
        <fullName evidence="2">Uncharacterized protein</fullName>
    </submittedName>
</protein>
<proteinExistence type="predicted"/>
<dbReference type="EMBL" id="NKCK01000001">
    <property type="protein sequence ID" value="RSM16623.1"/>
    <property type="molecule type" value="Genomic_DNA"/>
</dbReference>
<keyword evidence="3" id="KW-1185">Reference proteome</keyword>
<name>A0A428UQS2_9HYPO</name>
<organism evidence="2 3">
    <name type="scientific">Fusarium oligoseptatum</name>
    <dbReference type="NCBI Taxonomy" id="2604345"/>
    <lineage>
        <taxon>Eukaryota</taxon>
        <taxon>Fungi</taxon>
        <taxon>Dikarya</taxon>
        <taxon>Ascomycota</taxon>
        <taxon>Pezizomycotina</taxon>
        <taxon>Sordariomycetes</taxon>
        <taxon>Hypocreomycetidae</taxon>
        <taxon>Hypocreales</taxon>
        <taxon>Nectriaceae</taxon>
        <taxon>Fusarium</taxon>
        <taxon>Fusarium solani species complex</taxon>
    </lineage>
</organism>
<dbReference type="Proteomes" id="UP000287144">
    <property type="component" value="Unassembled WGS sequence"/>
</dbReference>
<comment type="caution">
    <text evidence="2">The sequence shown here is derived from an EMBL/GenBank/DDBJ whole genome shotgun (WGS) entry which is preliminary data.</text>
</comment>
<accession>A0A428UQS2</accession>
<reference evidence="2 3" key="1">
    <citation type="submission" date="2017-06" db="EMBL/GenBank/DDBJ databases">
        <title>Comparative genomic analysis of Ambrosia Fusariam Clade fungi.</title>
        <authorList>
            <person name="Stajich J.E."/>
            <person name="Carrillo J."/>
            <person name="Kijimoto T."/>
            <person name="Eskalen A."/>
            <person name="O'Donnell K."/>
            <person name="Kasson M."/>
        </authorList>
    </citation>
    <scope>NUCLEOTIDE SEQUENCE [LARGE SCALE GENOMIC DNA]</scope>
    <source>
        <strain evidence="2 3">NRRL62579</strain>
    </source>
</reference>
<evidence type="ECO:0000313" key="2">
    <source>
        <dbReference type="EMBL" id="RSM16623.1"/>
    </source>
</evidence>
<sequence length="96" mass="11069">MSQEEALPLPHLDEHRRSFPPRIDAQLQTRGKESGPLAVAVQQVADKFRQGMEDGWEGCWREAFPSAITRSSRSSIEVIRSIAARRLLWRMFQPYC</sequence>
<feature type="region of interest" description="Disordered" evidence="1">
    <location>
        <begin position="1"/>
        <end position="20"/>
    </location>
</feature>
<evidence type="ECO:0000256" key="1">
    <source>
        <dbReference type="SAM" id="MobiDB-lite"/>
    </source>
</evidence>